<keyword evidence="3 6" id="KW-0812">Transmembrane</keyword>
<dbReference type="Gene3D" id="2.40.128.260">
    <property type="entry name" value="Type IV secretion system, VirB10/TraB/TrbI"/>
    <property type="match status" value="1"/>
</dbReference>
<name>A0A2S7K786_9PROT</name>
<keyword evidence="8" id="KW-1185">Reference proteome</keyword>
<protein>
    <submittedName>
        <fullName evidence="7">Conjugal transfer protein TrbI</fullName>
    </submittedName>
</protein>
<accession>A0A2S7K786</accession>
<evidence type="ECO:0000313" key="8">
    <source>
        <dbReference type="Proteomes" id="UP000239504"/>
    </source>
</evidence>
<dbReference type="AlphaFoldDB" id="A0A2S7K786"/>
<evidence type="ECO:0000313" key="7">
    <source>
        <dbReference type="EMBL" id="PQA88339.1"/>
    </source>
</evidence>
<dbReference type="GO" id="GO:0016020">
    <property type="term" value="C:membrane"/>
    <property type="evidence" value="ECO:0007669"/>
    <property type="project" value="UniProtKB-SubCell"/>
</dbReference>
<evidence type="ECO:0000256" key="6">
    <source>
        <dbReference type="SAM" id="Phobius"/>
    </source>
</evidence>
<evidence type="ECO:0000256" key="3">
    <source>
        <dbReference type="ARBA" id="ARBA00022692"/>
    </source>
</evidence>
<keyword evidence="4 6" id="KW-1133">Transmembrane helix</keyword>
<comment type="caution">
    <text evidence="7">The sequence shown here is derived from an EMBL/GenBank/DDBJ whole genome shotgun (WGS) entry which is preliminary data.</text>
</comment>
<sequence length="430" mass="45929">MADPVPFDEHAERLKIRAAPRPVAKINRKVLMAGAAAGALLLFAAASIALAPPKAVDPADRQEIYNTGNTRKPDRLASLPASYTDLRLTPKDDATPPDVALGPPLSGDLGATVLQAERELGVEPQYARRIDDDFRPNPEDEAERARRMRLAALEEEAARAPVFFRLESETGGAAKTTDGRSADRLSLERAALNGIGSDLLALAGLPQGAPSAFGAEPDPNLQDRKRAFAGETGSADIYNPHGVEYPVSPYQVMAGTLIPASLITGINSDLPGVIIAQVTQPVYDTVSGDYLLIPQGARLLGRYQSEVSFGQDRALVIWDRIIFPDGSSVVISEPGADAQGYAGVSDRTDHHWGRVFTAAGLATILGIGAELGSGDDSDIERAIRRGTSDTVNQAGQRVVERNLGIQPTIRVRPGWPVRVVVTRDLVLRPH</sequence>
<organism evidence="7 8">
    <name type="scientific">Hyphococcus luteus</name>
    <dbReference type="NCBI Taxonomy" id="2058213"/>
    <lineage>
        <taxon>Bacteria</taxon>
        <taxon>Pseudomonadati</taxon>
        <taxon>Pseudomonadota</taxon>
        <taxon>Alphaproteobacteria</taxon>
        <taxon>Parvularculales</taxon>
        <taxon>Parvularculaceae</taxon>
        <taxon>Hyphococcus</taxon>
    </lineage>
</organism>
<gene>
    <name evidence="7" type="ORF">CW354_08550</name>
</gene>
<dbReference type="Proteomes" id="UP000239504">
    <property type="component" value="Unassembled WGS sequence"/>
</dbReference>
<dbReference type="EMBL" id="PJCH01000005">
    <property type="protein sequence ID" value="PQA88339.1"/>
    <property type="molecule type" value="Genomic_DNA"/>
</dbReference>
<dbReference type="InterPro" id="IPR005498">
    <property type="entry name" value="T4SS_VirB10/TraB/TrbI"/>
</dbReference>
<comment type="subcellular location">
    <subcellularLocation>
        <location evidence="1">Membrane</location>
        <topology evidence="1">Single-pass membrane protein</topology>
    </subcellularLocation>
</comment>
<dbReference type="Pfam" id="PF03743">
    <property type="entry name" value="TrbI"/>
    <property type="match status" value="1"/>
</dbReference>
<keyword evidence="5 6" id="KW-0472">Membrane</keyword>
<evidence type="ECO:0000256" key="1">
    <source>
        <dbReference type="ARBA" id="ARBA00004167"/>
    </source>
</evidence>
<proteinExistence type="inferred from homology"/>
<evidence type="ECO:0000256" key="4">
    <source>
        <dbReference type="ARBA" id="ARBA00022989"/>
    </source>
</evidence>
<dbReference type="InterPro" id="IPR042217">
    <property type="entry name" value="T4SS_VirB10/TrbI"/>
</dbReference>
<evidence type="ECO:0000256" key="2">
    <source>
        <dbReference type="ARBA" id="ARBA00010265"/>
    </source>
</evidence>
<reference evidence="7 8" key="1">
    <citation type="submission" date="2017-12" db="EMBL/GenBank/DDBJ databases">
        <authorList>
            <person name="Hurst M.R.H."/>
        </authorList>
    </citation>
    <scope>NUCLEOTIDE SEQUENCE [LARGE SCALE GENOMIC DNA]</scope>
    <source>
        <strain evidence="7 8">SY-3-19</strain>
    </source>
</reference>
<comment type="similarity">
    <text evidence="2">Belongs to the TrbI/VirB10 family.</text>
</comment>
<feature type="transmembrane region" description="Helical" evidence="6">
    <location>
        <begin position="30"/>
        <end position="51"/>
    </location>
</feature>
<dbReference type="OrthoDB" id="9807354at2"/>
<evidence type="ECO:0000256" key="5">
    <source>
        <dbReference type="ARBA" id="ARBA00023136"/>
    </source>
</evidence>
<dbReference type="CDD" id="cd16429">
    <property type="entry name" value="VirB10"/>
    <property type="match status" value="1"/>
</dbReference>
<dbReference type="RefSeq" id="WP_104829583.1">
    <property type="nucleotide sequence ID" value="NZ_PJCH01000005.1"/>
</dbReference>